<feature type="domain" description="IPT/TIG" evidence="1">
    <location>
        <begin position="131"/>
        <end position="200"/>
    </location>
</feature>
<dbReference type="Gene3D" id="2.60.40.10">
    <property type="entry name" value="Immunoglobulins"/>
    <property type="match status" value="2"/>
</dbReference>
<dbReference type="InterPro" id="IPR014756">
    <property type="entry name" value="Ig_E-set"/>
</dbReference>
<dbReference type="InterPro" id="IPR002909">
    <property type="entry name" value="IPT_dom"/>
</dbReference>
<name>A0A1Y4PV71_BACOV</name>
<dbReference type="PANTHER" id="PTHR13833:SF71">
    <property type="entry name" value="NHL DOMAIN-CONTAINING PROTEIN"/>
    <property type="match status" value="1"/>
</dbReference>
<dbReference type="Proteomes" id="UP001215078">
    <property type="component" value="Unassembled WGS sequence"/>
</dbReference>
<dbReference type="SUPFAM" id="SSF101898">
    <property type="entry name" value="NHL repeat"/>
    <property type="match status" value="1"/>
</dbReference>
<evidence type="ECO:0000313" key="2">
    <source>
        <dbReference type="EMBL" id="MDC7960893.1"/>
    </source>
</evidence>
<dbReference type="InterPro" id="IPR011042">
    <property type="entry name" value="6-blade_b-propeller_TolB-like"/>
</dbReference>
<dbReference type="AlphaFoldDB" id="A0A1Y4PV71"/>
<sequence>MKYIILYGMCVIAQMLLFTGCEDKEQVSSYLALDKDEQSQSFTAAASTKEITLFSNLGVIADISPVEATAWCRFSLKSVTEAESVLIISVDENTVKKGRKAIITLTAPDYRNVKVNITQSGIILPIKLTEFEPHNGGKGDIVTLKGENFGDIAANLHVSFGNTVAEILSASDTELQVKVPKITNNQPCKISVKLDKMEEAYTDNFVYEKRWWIENLKVDVLPSAIAVDNTGKNILFLRRFPDDRIPAELGLYRLSETGEVSFLAGYDRVAGGYGFTSVVYDNVSKKFYAIAECGGTAIQLIVVDPANNWSTEVKAVEAGIDGYWGVGLTASKDGKLYTRQGWTNTVIEIDPSTWTAKTIGLVERHGNQEFSTALAVATGTNNLYVQIRSTSELAYIDVVTGEVTWLNTSVETGYWDGIFAEARFLRGEQMCSDDAGNIYIVDQDNHAIRMVNNTGVSTVIGGNGSGAVNGVGKDAKLCAPSGLCMDANGVMYIGDTWNASIRKAVFE</sequence>
<proteinExistence type="predicted"/>
<comment type="caution">
    <text evidence="3">The sequence shown here is derived from an EMBL/GenBank/DDBJ whole genome shotgun (WGS) entry which is preliminary data.</text>
</comment>
<organism evidence="3 4">
    <name type="scientific">Bacteroides ovatus</name>
    <dbReference type="NCBI Taxonomy" id="28116"/>
    <lineage>
        <taxon>Bacteria</taxon>
        <taxon>Pseudomonadati</taxon>
        <taxon>Bacteroidota</taxon>
        <taxon>Bacteroidia</taxon>
        <taxon>Bacteroidales</taxon>
        <taxon>Bacteroidaceae</taxon>
        <taxon>Bacteroides</taxon>
    </lineage>
</organism>
<dbReference type="Pfam" id="PF01833">
    <property type="entry name" value="TIG"/>
    <property type="match status" value="1"/>
</dbReference>
<dbReference type="RefSeq" id="WP_004327197.1">
    <property type="nucleotide sequence ID" value="NZ_BAABYV010000001.1"/>
</dbReference>
<dbReference type="EMBL" id="JAQQPO010000032">
    <property type="protein sequence ID" value="MDC7960893.1"/>
    <property type="molecule type" value="Genomic_DNA"/>
</dbReference>
<protein>
    <submittedName>
        <fullName evidence="2">IPT/TIG domain-containing protein</fullName>
    </submittedName>
</protein>
<dbReference type="PANTHER" id="PTHR13833">
    <property type="match status" value="1"/>
</dbReference>
<dbReference type="CDD" id="cd00603">
    <property type="entry name" value="IPT_PCSR"/>
    <property type="match status" value="1"/>
</dbReference>
<dbReference type="Proteomes" id="UP000283329">
    <property type="component" value="Unassembled WGS sequence"/>
</dbReference>
<dbReference type="InterPro" id="IPR024361">
    <property type="entry name" value="BACON"/>
</dbReference>
<accession>A0A1Y4PV71</accession>
<evidence type="ECO:0000313" key="3">
    <source>
        <dbReference type="EMBL" id="RHH52478.1"/>
    </source>
</evidence>
<reference evidence="2" key="2">
    <citation type="submission" date="2022-10" db="EMBL/GenBank/DDBJ databases">
        <title>Human gut microbiome strain richness.</title>
        <authorList>
            <person name="Chen-Liaw A."/>
        </authorList>
    </citation>
    <scope>NUCLEOTIDE SEQUENCE</scope>
    <source>
        <strain evidence="2">RTP21484st1_H8_RTP21484_190118</strain>
    </source>
</reference>
<gene>
    <name evidence="3" type="ORF">DW206_00080</name>
    <name evidence="2" type="ORF">PQ628_22115</name>
</gene>
<dbReference type="Gene3D" id="2.120.10.30">
    <property type="entry name" value="TolB, C-terminal domain"/>
    <property type="match status" value="1"/>
</dbReference>
<dbReference type="EMBL" id="QRJR01000001">
    <property type="protein sequence ID" value="RHH52478.1"/>
    <property type="molecule type" value="Genomic_DNA"/>
</dbReference>
<evidence type="ECO:0000259" key="1">
    <source>
        <dbReference type="Pfam" id="PF01833"/>
    </source>
</evidence>
<dbReference type="SUPFAM" id="SSF81296">
    <property type="entry name" value="E set domains"/>
    <property type="match status" value="1"/>
</dbReference>
<evidence type="ECO:0000313" key="4">
    <source>
        <dbReference type="Proteomes" id="UP000283329"/>
    </source>
</evidence>
<dbReference type="InterPro" id="IPR013783">
    <property type="entry name" value="Ig-like_fold"/>
</dbReference>
<dbReference type="CDD" id="cd14948">
    <property type="entry name" value="BACON"/>
    <property type="match status" value="1"/>
</dbReference>
<dbReference type="PROSITE" id="PS51257">
    <property type="entry name" value="PROKAR_LIPOPROTEIN"/>
    <property type="match status" value="1"/>
</dbReference>
<reference evidence="3 4" key="1">
    <citation type="submission" date="2018-08" db="EMBL/GenBank/DDBJ databases">
        <title>A genome reference for cultivated species of the human gut microbiota.</title>
        <authorList>
            <person name="Zou Y."/>
            <person name="Xue W."/>
            <person name="Luo G."/>
        </authorList>
    </citation>
    <scope>NUCLEOTIDE SEQUENCE [LARGE SCALE GENOMIC DNA]</scope>
    <source>
        <strain evidence="3 4">AM17-48</strain>
    </source>
</reference>